<protein>
    <submittedName>
        <fullName evidence="1">Uncharacterized protein</fullName>
    </submittedName>
</protein>
<organism evidence="1">
    <name type="scientific">Burkholderia pseudomallei 1710a</name>
    <dbReference type="NCBI Taxonomy" id="320371"/>
    <lineage>
        <taxon>Bacteria</taxon>
        <taxon>Pseudomonadati</taxon>
        <taxon>Pseudomonadota</taxon>
        <taxon>Betaproteobacteria</taxon>
        <taxon>Burkholderiales</taxon>
        <taxon>Burkholderiaceae</taxon>
        <taxon>Burkholderia</taxon>
        <taxon>pseudomallei group</taxon>
    </lineage>
</organism>
<accession>A0A0E1W7X5</accession>
<gene>
    <name evidence="1" type="ORF">BURPS1710A_3852</name>
</gene>
<dbReference type="AlphaFoldDB" id="A0A0E1W7X5"/>
<reference evidence="1" key="1">
    <citation type="submission" date="2009-05" db="EMBL/GenBank/DDBJ databases">
        <authorList>
            <person name="Harkins D.M."/>
            <person name="DeShazer D."/>
            <person name="Woods D.E."/>
            <person name="Brinkac L.M."/>
            <person name="Brown K.A."/>
            <person name="Hung G.C."/>
            <person name="Tuanyok A."/>
            <person name="Zhang B."/>
            <person name="Nierman W.C."/>
        </authorList>
    </citation>
    <scope>NUCLEOTIDE SEQUENCE [LARGE SCALE GENOMIC DNA]</scope>
    <source>
        <strain evidence="1">1710a</strain>
    </source>
</reference>
<dbReference type="HOGENOM" id="CLU_3248379_0_0_4"/>
<proteinExistence type="predicted"/>
<name>A0A0E1W7X5_BURPE</name>
<dbReference type="EMBL" id="CM000832">
    <property type="protein sequence ID" value="EET09303.1"/>
    <property type="molecule type" value="Genomic_DNA"/>
</dbReference>
<evidence type="ECO:0000313" key="1">
    <source>
        <dbReference type="EMBL" id="EET09303.1"/>
    </source>
</evidence>
<dbReference type="Proteomes" id="UP000001812">
    <property type="component" value="Chromosome I"/>
</dbReference>
<sequence>MERALRFIRHAISPLFVYAPPAGPGIGAGHRSGGDFAGKQTG</sequence>